<dbReference type="PANTHER" id="PTHR36509">
    <property type="entry name" value="BLL3101 PROTEIN"/>
    <property type="match status" value="1"/>
</dbReference>
<reference evidence="4 5" key="1">
    <citation type="submission" date="2018-06" db="EMBL/GenBank/DDBJ databases">
        <title>Genomic Encyclopedia of Type Strains, Phase IV (KMG-IV): sequencing the most valuable type-strain genomes for metagenomic binning, comparative biology and taxonomic classification.</title>
        <authorList>
            <person name="Goeker M."/>
        </authorList>
    </citation>
    <scope>NUCLEOTIDE SEQUENCE [LARGE SCALE GENOMIC DNA]</scope>
    <source>
        <strain evidence="4 5">DSM 45521</strain>
    </source>
</reference>
<evidence type="ECO:0000256" key="1">
    <source>
        <dbReference type="SAM" id="MobiDB-lite"/>
    </source>
</evidence>
<evidence type="ECO:0000259" key="3">
    <source>
        <dbReference type="Pfam" id="PF06863"/>
    </source>
</evidence>
<evidence type="ECO:0000259" key="2">
    <source>
        <dbReference type="Pfam" id="PF06742"/>
    </source>
</evidence>
<dbReference type="InterPro" id="IPR010621">
    <property type="entry name" value="DUF1214"/>
</dbReference>
<name>A0A318RNJ1_WILLI</name>
<evidence type="ECO:0000313" key="5">
    <source>
        <dbReference type="Proteomes" id="UP000247591"/>
    </source>
</evidence>
<dbReference type="EMBL" id="QJSP01000006">
    <property type="protein sequence ID" value="PYE17489.1"/>
    <property type="molecule type" value="Genomic_DNA"/>
</dbReference>
<comment type="caution">
    <text evidence="4">The sequence shown here is derived from an EMBL/GenBank/DDBJ whole genome shotgun (WGS) entry which is preliminary data.</text>
</comment>
<evidence type="ECO:0000313" key="4">
    <source>
        <dbReference type="EMBL" id="PYE17489.1"/>
    </source>
</evidence>
<protein>
    <submittedName>
        <fullName evidence="4">Uncharacterized protein DUF1254</fullName>
    </submittedName>
</protein>
<dbReference type="SUPFAM" id="SSF160935">
    <property type="entry name" value="VPA0735-like"/>
    <property type="match status" value="2"/>
</dbReference>
<dbReference type="InterPro" id="IPR010679">
    <property type="entry name" value="DUF1254"/>
</dbReference>
<sequence length="170" mass="18924">MSELPGRLKVHYEVFGAAGCDIVHHVTYRDRLGLITANATTPYIQNFFDLSETGPLVIELPAGPTAGGLSDFWQREIGVMGEMGPDQGKGGRCPIDNDQQRGDRGSRDPDLAYNDDGSVDLYFGPHEPEGHGSNWIQTLPGQHWFSYFRFYGPLESYFDRSWKLGDIVAV</sequence>
<dbReference type="Proteomes" id="UP000247591">
    <property type="component" value="Unassembled WGS sequence"/>
</dbReference>
<feature type="region of interest" description="Disordered" evidence="1">
    <location>
        <begin position="83"/>
        <end position="111"/>
    </location>
</feature>
<feature type="domain" description="DUF1254" evidence="3">
    <location>
        <begin position="33"/>
        <end position="93"/>
    </location>
</feature>
<keyword evidence="5" id="KW-1185">Reference proteome</keyword>
<organism evidence="4 5">
    <name type="scientific">Williamsia limnetica</name>
    <dbReference type="NCBI Taxonomy" id="882452"/>
    <lineage>
        <taxon>Bacteria</taxon>
        <taxon>Bacillati</taxon>
        <taxon>Actinomycetota</taxon>
        <taxon>Actinomycetes</taxon>
        <taxon>Mycobacteriales</taxon>
        <taxon>Nocardiaceae</taxon>
        <taxon>Williamsia</taxon>
    </lineage>
</organism>
<accession>A0A318RNJ1</accession>
<proteinExistence type="predicted"/>
<dbReference type="Gene3D" id="2.60.120.600">
    <property type="entry name" value="Domain of unknown function DUF1214, C-terminal domain"/>
    <property type="match status" value="1"/>
</dbReference>
<gene>
    <name evidence="4" type="ORF">DFR67_106192</name>
</gene>
<feature type="compositionally biased region" description="Basic and acidic residues" evidence="1">
    <location>
        <begin position="98"/>
        <end position="110"/>
    </location>
</feature>
<dbReference type="AlphaFoldDB" id="A0A318RNJ1"/>
<dbReference type="Pfam" id="PF06863">
    <property type="entry name" value="DUF1254"/>
    <property type="match status" value="1"/>
</dbReference>
<dbReference type="RefSeq" id="WP_245937896.1">
    <property type="nucleotide sequence ID" value="NZ_QJSP01000006.1"/>
</dbReference>
<dbReference type="PANTHER" id="PTHR36509:SF3">
    <property type="entry name" value="SIGNAL PEPTIDE PROTEIN"/>
    <property type="match status" value="1"/>
</dbReference>
<dbReference type="Pfam" id="PF06742">
    <property type="entry name" value="DUF1214"/>
    <property type="match status" value="1"/>
</dbReference>
<dbReference type="InterPro" id="IPR037049">
    <property type="entry name" value="DUF1214_C_sf"/>
</dbReference>
<feature type="domain" description="DUF1214" evidence="2">
    <location>
        <begin position="94"/>
        <end position="154"/>
    </location>
</feature>